<sequence>MGKTVKGRKKASLWRQRCDHVEVRYKRYIFELDDFCDDGVEHMEEEECPAMGAEIGNNRT</sequence>
<evidence type="ECO:0000313" key="1">
    <source>
        <dbReference type="EMBL" id="PNX64871.1"/>
    </source>
</evidence>
<evidence type="ECO:0000313" key="2">
    <source>
        <dbReference type="Proteomes" id="UP000236291"/>
    </source>
</evidence>
<comment type="caution">
    <text evidence="1">The sequence shown here is derived from an EMBL/GenBank/DDBJ whole genome shotgun (WGS) entry which is preliminary data.</text>
</comment>
<name>A0A2K3KF04_TRIPR</name>
<dbReference type="AlphaFoldDB" id="A0A2K3KF04"/>
<dbReference type="Proteomes" id="UP000236291">
    <property type="component" value="Unassembled WGS sequence"/>
</dbReference>
<dbReference type="EMBL" id="ASHM01094131">
    <property type="protein sequence ID" value="PNX64871.1"/>
    <property type="molecule type" value="Genomic_DNA"/>
</dbReference>
<proteinExistence type="predicted"/>
<feature type="non-terminal residue" evidence="1">
    <location>
        <position position="60"/>
    </location>
</feature>
<reference evidence="1 2" key="2">
    <citation type="journal article" date="2017" name="Front. Plant Sci.">
        <title>Gene Classification and Mining of Molecular Markers Useful in Red Clover (Trifolium pratense) Breeding.</title>
        <authorList>
            <person name="Istvanek J."/>
            <person name="Dluhosova J."/>
            <person name="Dluhos P."/>
            <person name="Patkova L."/>
            <person name="Nedelnik J."/>
            <person name="Repkova J."/>
        </authorList>
    </citation>
    <scope>NUCLEOTIDE SEQUENCE [LARGE SCALE GENOMIC DNA]</scope>
    <source>
        <strain evidence="2">cv. Tatra</strain>
        <tissue evidence="1">Young leaves</tissue>
    </source>
</reference>
<gene>
    <name evidence="1" type="ORF">L195_g054244</name>
</gene>
<accession>A0A2K3KF04</accession>
<reference evidence="1 2" key="1">
    <citation type="journal article" date="2014" name="Am. J. Bot.">
        <title>Genome assembly and annotation for red clover (Trifolium pratense; Fabaceae).</title>
        <authorList>
            <person name="Istvanek J."/>
            <person name="Jaros M."/>
            <person name="Krenek A."/>
            <person name="Repkova J."/>
        </authorList>
    </citation>
    <scope>NUCLEOTIDE SEQUENCE [LARGE SCALE GENOMIC DNA]</scope>
    <source>
        <strain evidence="2">cv. Tatra</strain>
        <tissue evidence="1">Young leaves</tissue>
    </source>
</reference>
<organism evidence="1 2">
    <name type="scientific">Trifolium pratense</name>
    <name type="common">Red clover</name>
    <dbReference type="NCBI Taxonomy" id="57577"/>
    <lineage>
        <taxon>Eukaryota</taxon>
        <taxon>Viridiplantae</taxon>
        <taxon>Streptophyta</taxon>
        <taxon>Embryophyta</taxon>
        <taxon>Tracheophyta</taxon>
        <taxon>Spermatophyta</taxon>
        <taxon>Magnoliopsida</taxon>
        <taxon>eudicotyledons</taxon>
        <taxon>Gunneridae</taxon>
        <taxon>Pentapetalae</taxon>
        <taxon>rosids</taxon>
        <taxon>fabids</taxon>
        <taxon>Fabales</taxon>
        <taxon>Fabaceae</taxon>
        <taxon>Papilionoideae</taxon>
        <taxon>50 kb inversion clade</taxon>
        <taxon>NPAAA clade</taxon>
        <taxon>Hologalegina</taxon>
        <taxon>IRL clade</taxon>
        <taxon>Trifolieae</taxon>
        <taxon>Trifolium</taxon>
    </lineage>
</organism>
<protein>
    <submittedName>
        <fullName evidence="1">Uncharacterized protein</fullName>
    </submittedName>
</protein>